<dbReference type="InterPro" id="IPR045862">
    <property type="entry name" value="Trf4-like"/>
</dbReference>
<dbReference type="CDD" id="cd05402">
    <property type="entry name" value="NT_PAP_TUTase"/>
    <property type="match status" value="1"/>
</dbReference>
<dbReference type="InterPro" id="IPR013989">
    <property type="entry name" value="Dev_and_cell_death_domain"/>
</dbReference>
<dbReference type="PANTHER" id="PTHR23092:SF48">
    <property type="entry name" value="NUCLEOTIDYLTRANSFERASE FAMILY PROTEIN"/>
    <property type="match status" value="1"/>
</dbReference>
<dbReference type="GO" id="GO:0003729">
    <property type="term" value="F:mRNA binding"/>
    <property type="evidence" value="ECO:0007669"/>
    <property type="project" value="TreeGrafter"/>
</dbReference>
<dbReference type="PANTHER" id="PTHR23092">
    <property type="entry name" value="POLY(A) RNA POLYMERASE"/>
    <property type="match status" value="1"/>
</dbReference>
<name>A0AA38FL57_TAXCH</name>
<feature type="region of interest" description="Disordered" evidence="1">
    <location>
        <begin position="483"/>
        <end position="512"/>
    </location>
</feature>
<feature type="compositionally biased region" description="Low complexity" evidence="1">
    <location>
        <begin position="131"/>
        <end position="140"/>
    </location>
</feature>
<evidence type="ECO:0000259" key="2">
    <source>
        <dbReference type="PROSITE" id="PS51222"/>
    </source>
</evidence>
<dbReference type="OMA" id="REDASIM"/>
<feature type="region of interest" description="Disordered" evidence="1">
    <location>
        <begin position="870"/>
        <end position="891"/>
    </location>
</feature>
<dbReference type="InterPro" id="IPR054708">
    <property type="entry name" value="MTPAP-like_central"/>
</dbReference>
<dbReference type="Gene3D" id="1.10.1410.10">
    <property type="match status" value="1"/>
</dbReference>
<comment type="caution">
    <text evidence="3">The sequence shown here is derived from an EMBL/GenBank/DDBJ whole genome shotgun (WGS) entry which is preliminary data.</text>
</comment>
<dbReference type="SUPFAM" id="SSF81301">
    <property type="entry name" value="Nucleotidyltransferase"/>
    <property type="match status" value="1"/>
</dbReference>
<dbReference type="GO" id="GO:0043634">
    <property type="term" value="P:polyadenylation-dependent ncRNA catabolic process"/>
    <property type="evidence" value="ECO:0007669"/>
    <property type="project" value="TreeGrafter"/>
</dbReference>
<reference evidence="3 4" key="1">
    <citation type="journal article" date="2021" name="Nat. Plants">
        <title>The Taxus genome provides insights into paclitaxel biosynthesis.</title>
        <authorList>
            <person name="Xiong X."/>
            <person name="Gou J."/>
            <person name="Liao Q."/>
            <person name="Li Y."/>
            <person name="Zhou Q."/>
            <person name="Bi G."/>
            <person name="Li C."/>
            <person name="Du R."/>
            <person name="Wang X."/>
            <person name="Sun T."/>
            <person name="Guo L."/>
            <person name="Liang H."/>
            <person name="Lu P."/>
            <person name="Wu Y."/>
            <person name="Zhang Z."/>
            <person name="Ro D.K."/>
            <person name="Shang Y."/>
            <person name="Huang S."/>
            <person name="Yan J."/>
        </authorList>
    </citation>
    <scope>NUCLEOTIDE SEQUENCE [LARGE SCALE GENOMIC DNA]</scope>
    <source>
        <strain evidence="3">Ta-2019</strain>
    </source>
</reference>
<dbReference type="Proteomes" id="UP000824469">
    <property type="component" value="Unassembled WGS sequence"/>
</dbReference>
<dbReference type="Pfam" id="PF10539">
    <property type="entry name" value="Dev_Cell_Death"/>
    <property type="match status" value="1"/>
</dbReference>
<evidence type="ECO:0000256" key="1">
    <source>
        <dbReference type="SAM" id="MobiDB-lite"/>
    </source>
</evidence>
<evidence type="ECO:0000313" key="3">
    <source>
        <dbReference type="EMBL" id="KAH9305806.1"/>
    </source>
</evidence>
<dbReference type="AlphaFoldDB" id="A0AA38FL57"/>
<accession>A0AA38FL57</accession>
<dbReference type="GO" id="GO:0031499">
    <property type="term" value="C:TRAMP complex"/>
    <property type="evidence" value="ECO:0007669"/>
    <property type="project" value="TreeGrafter"/>
</dbReference>
<evidence type="ECO:0000313" key="4">
    <source>
        <dbReference type="Proteomes" id="UP000824469"/>
    </source>
</evidence>
<dbReference type="InterPro" id="IPR043519">
    <property type="entry name" value="NT_sf"/>
</dbReference>
<dbReference type="PROSITE" id="PS51222">
    <property type="entry name" value="DCD"/>
    <property type="match status" value="1"/>
</dbReference>
<feature type="domain" description="DCD" evidence="2">
    <location>
        <begin position="289"/>
        <end position="426"/>
    </location>
</feature>
<dbReference type="Gene3D" id="3.30.460.10">
    <property type="entry name" value="Beta Polymerase, domain 2"/>
    <property type="match status" value="1"/>
</dbReference>
<feature type="compositionally biased region" description="Basic and acidic residues" evidence="1">
    <location>
        <begin position="170"/>
        <end position="179"/>
    </location>
</feature>
<dbReference type="GO" id="GO:1990817">
    <property type="term" value="F:poly(A) RNA polymerase activity"/>
    <property type="evidence" value="ECO:0007669"/>
    <property type="project" value="InterPro"/>
</dbReference>
<dbReference type="GO" id="GO:0005730">
    <property type="term" value="C:nucleolus"/>
    <property type="evidence" value="ECO:0007669"/>
    <property type="project" value="TreeGrafter"/>
</dbReference>
<dbReference type="EMBL" id="JAHRHJ020000008">
    <property type="protein sequence ID" value="KAH9305806.1"/>
    <property type="molecule type" value="Genomic_DNA"/>
</dbReference>
<proteinExistence type="predicted"/>
<organism evidence="3 4">
    <name type="scientific">Taxus chinensis</name>
    <name type="common">Chinese yew</name>
    <name type="synonym">Taxus wallichiana var. chinensis</name>
    <dbReference type="NCBI Taxonomy" id="29808"/>
    <lineage>
        <taxon>Eukaryota</taxon>
        <taxon>Viridiplantae</taxon>
        <taxon>Streptophyta</taxon>
        <taxon>Embryophyta</taxon>
        <taxon>Tracheophyta</taxon>
        <taxon>Spermatophyta</taxon>
        <taxon>Pinopsida</taxon>
        <taxon>Pinidae</taxon>
        <taxon>Conifers II</taxon>
        <taxon>Cupressales</taxon>
        <taxon>Taxaceae</taxon>
        <taxon>Taxus</taxon>
    </lineage>
</organism>
<dbReference type="SMART" id="SM00767">
    <property type="entry name" value="DCD"/>
    <property type="match status" value="1"/>
</dbReference>
<feature type="compositionally biased region" description="Basic and acidic residues" evidence="1">
    <location>
        <begin position="870"/>
        <end position="889"/>
    </location>
</feature>
<dbReference type="Pfam" id="PF22600">
    <property type="entry name" value="MTPAP-like_central"/>
    <property type="match status" value="1"/>
</dbReference>
<sequence length="1115" mass="124612">MESALSRLERCRIALQPLPLLTGRGNYSAWRASMERYFAHEGLSPFLLRPVPAPTDHRHLEDFLDTYDHVFGHLMMHVSRSLWFHVADSDPPHPCLEHSSVPLWRPFTYYPPLLVLADSAVSSISLCDDSSTDTGSLGSTSDDEDCASSSDVREKSTGESSSDNALNVEIRGRQKERSKSKNNGKSKSKNGISKSRGREIIYWNCRNKGHAENDCWFKENKDNVPDNGKEVNVVTEVMIKEEEAGQKRYKARLVVKGFLQKPGATTMAPSVKEMTYLSQQQSEPEKHSSSLGGFIFFCNDDTMSEQLQRHLFGLPMEYLDRVKAIRPGLPLFLYNYSTRRLHGVFEAVSSRGSNSKKFSQKRMNADRSETSFKFQYPAQVRMRVREMRPSLDIDHVRSALYTYDHYEIQNELSPAEVETLLILFGCNSKKFRGYQLSSGDINGNGYAAVSPKGNVISNICFGSYRAALKAGIYATNASPRAKKMGEKTTLPQDRGILPSNTGRCSNGALESNGRRYSRNESVWHKKAVLSGPVNNSESRKEQRSYEAKANSLQKSKHNGNGGLWSIQGRKCNEHSDTCKREAFSNTPKICGNQKYIYVKSNAWSDQDSVSGSSPYKNFKCGTSLQKFHSHNDKEQILDREQMQKQQTQQGILQEHCLSSPSSVVSFVPYVLQLPFLCFNVPITDGSAHFPSSSLHPLEESIYIQLGTSNFSSSYPILQGDEVNVHTLHSEILQFACNVRPSASVYQQAQSAVECVRQVVKHCWPDKDIEVYGSFATGLCLTHSDLDMVVVDGLCRAPLETILPDGASLSLIRVLAKQLRLCTWCEHLEIRESSSMPVINLNFKPSIIVSSDEGSCLVPIAIDITFEGRRNGPTKNEDHDHSNVKPETENNSHSGVKAREFVLHKLHQFPSLAPLVLLLKSYLHHKGLNKVYDGGLGSYCLTLMLIFHLEKTFSSSPVVLTTPVESLCFSNKDSSEGEPIIIRAKYAINQLLRFLDTSVGSPNLGTLLIGFLTYFGSHMDFSRMRIVLQDKDGNTGGIFQQCESESPVSLYIEDPLRPGFNVGAGSFAMHHVQAAFVEMLQILTSPLPDVSDPTKPISSQRNSLPFIDRLFYKPGS</sequence>
<protein>
    <recommendedName>
        <fullName evidence="2">DCD domain-containing protein</fullName>
    </recommendedName>
</protein>
<dbReference type="GO" id="GO:0031123">
    <property type="term" value="P:RNA 3'-end processing"/>
    <property type="evidence" value="ECO:0007669"/>
    <property type="project" value="TreeGrafter"/>
</dbReference>
<feature type="region of interest" description="Disordered" evidence="1">
    <location>
        <begin position="131"/>
        <end position="193"/>
    </location>
</feature>
<keyword evidence="4" id="KW-1185">Reference proteome</keyword>
<dbReference type="SUPFAM" id="SSF81631">
    <property type="entry name" value="PAP/OAS1 substrate-binding domain"/>
    <property type="match status" value="1"/>
</dbReference>
<gene>
    <name evidence="3" type="ORF">KI387_010210</name>
</gene>